<evidence type="ECO:0000313" key="1">
    <source>
        <dbReference type="EMBL" id="GAA5802179.1"/>
    </source>
</evidence>
<dbReference type="EMBL" id="BAABUJ010000021">
    <property type="protein sequence ID" value="GAA5802179.1"/>
    <property type="molecule type" value="Genomic_DNA"/>
</dbReference>
<evidence type="ECO:0000313" key="2">
    <source>
        <dbReference type="Proteomes" id="UP001476247"/>
    </source>
</evidence>
<organism evidence="1 2">
    <name type="scientific">Helicostylum pulchrum</name>
    <dbReference type="NCBI Taxonomy" id="562976"/>
    <lineage>
        <taxon>Eukaryota</taxon>
        <taxon>Fungi</taxon>
        <taxon>Fungi incertae sedis</taxon>
        <taxon>Mucoromycota</taxon>
        <taxon>Mucoromycotina</taxon>
        <taxon>Mucoromycetes</taxon>
        <taxon>Mucorales</taxon>
        <taxon>Mucorineae</taxon>
        <taxon>Mucoraceae</taxon>
        <taxon>Helicostylum</taxon>
    </lineage>
</organism>
<sequence>MACGSMCADLVSTAMLGVKQKYPDLPIASGFFDVGGNNMTELFHREENTFAVTQLPYYQTALPVFYMYLRV</sequence>
<proteinExistence type="predicted"/>
<comment type="caution">
    <text evidence="1">The sequence shown here is derived from an EMBL/GenBank/DDBJ whole genome shotgun (WGS) entry which is preliminary data.</text>
</comment>
<dbReference type="Proteomes" id="UP001476247">
    <property type="component" value="Unassembled WGS sequence"/>
</dbReference>
<name>A0ABP9Y5B5_9FUNG</name>
<protein>
    <submittedName>
        <fullName evidence="1">Uncharacterized protein</fullName>
    </submittedName>
</protein>
<reference evidence="1 2" key="1">
    <citation type="submission" date="2024-04" db="EMBL/GenBank/DDBJ databases">
        <title>genome sequences of Mucor flavus KT1a and Helicostylum pulchrum KT1b strains isolation_sourced from the surface of a dry-aged beef.</title>
        <authorList>
            <person name="Toyotome T."/>
            <person name="Hosono M."/>
            <person name="Torimaru M."/>
            <person name="Fukuda K."/>
            <person name="Mikami N."/>
        </authorList>
    </citation>
    <scope>NUCLEOTIDE SEQUENCE [LARGE SCALE GENOMIC DNA]</scope>
    <source>
        <strain evidence="1 2">KT1b</strain>
    </source>
</reference>
<gene>
    <name evidence="1" type="ORF">HPULCUR_007640</name>
</gene>
<keyword evidence="2" id="KW-1185">Reference proteome</keyword>
<accession>A0ABP9Y5B5</accession>